<reference evidence="4" key="1">
    <citation type="submission" date="2016-10" db="EMBL/GenBank/DDBJ databases">
        <authorList>
            <person name="Varghese N."/>
            <person name="Submissions S."/>
        </authorList>
    </citation>
    <scope>NUCLEOTIDE SEQUENCE [LARGE SCALE GENOMIC DNA]</scope>
    <source>
        <strain evidence="4">DSM 26471</strain>
    </source>
</reference>
<organism evidence="3 4">
    <name type="scientific">Celeribacter neptunius</name>
    <dbReference type="NCBI Taxonomy" id="588602"/>
    <lineage>
        <taxon>Bacteria</taxon>
        <taxon>Pseudomonadati</taxon>
        <taxon>Pseudomonadota</taxon>
        <taxon>Alphaproteobacteria</taxon>
        <taxon>Rhodobacterales</taxon>
        <taxon>Roseobacteraceae</taxon>
        <taxon>Celeribacter</taxon>
    </lineage>
</organism>
<keyword evidence="1" id="KW-0238">DNA-binding</keyword>
<accession>A0A1I3PP84</accession>
<dbReference type="InterPro" id="IPR050807">
    <property type="entry name" value="TransReg_Diox_bact_type"/>
</dbReference>
<dbReference type="GO" id="GO:0003677">
    <property type="term" value="F:DNA binding"/>
    <property type="evidence" value="ECO:0007669"/>
    <property type="project" value="UniProtKB-KW"/>
</dbReference>
<dbReference type="GO" id="GO:0003700">
    <property type="term" value="F:DNA-binding transcription factor activity"/>
    <property type="evidence" value="ECO:0007669"/>
    <property type="project" value="TreeGrafter"/>
</dbReference>
<dbReference type="InterPro" id="IPR014710">
    <property type="entry name" value="RmlC-like_jellyroll"/>
</dbReference>
<dbReference type="SMART" id="SM00530">
    <property type="entry name" value="HTH_XRE"/>
    <property type="match status" value="1"/>
</dbReference>
<evidence type="ECO:0000256" key="1">
    <source>
        <dbReference type="ARBA" id="ARBA00023125"/>
    </source>
</evidence>
<dbReference type="STRING" id="588602.SAMN04487991_1744"/>
<dbReference type="PANTHER" id="PTHR46797:SF20">
    <property type="entry name" value="BLR4304 PROTEIN"/>
    <property type="match status" value="1"/>
</dbReference>
<sequence>MRKNDLIPTGASIPKAHPAEDIGRNLKALRQARGMSLTASAARCSVSAATLSRIENGLLSPTYDVISKICEGFEIGIRDLIGYGDRVALSGWTSATRAGAGRIVETPHYRFELLCDEILAKPFLVFRADILCRSMAEFGALQSHAGQEQIVVQSGRVEVWIEQYKPRLLDAGDSLAFDSRLGHAVISVGGDTPARVLWICDSQEVR</sequence>
<proteinExistence type="predicted"/>
<dbReference type="RefSeq" id="WP_090060015.1">
    <property type="nucleotide sequence ID" value="NZ_FORH01000002.1"/>
</dbReference>
<dbReference type="SUPFAM" id="SSF47413">
    <property type="entry name" value="lambda repressor-like DNA-binding domains"/>
    <property type="match status" value="1"/>
</dbReference>
<gene>
    <name evidence="3" type="ORF">SAMN04487991_1744</name>
</gene>
<dbReference type="CDD" id="cd02209">
    <property type="entry name" value="cupin_XRE_C"/>
    <property type="match status" value="1"/>
</dbReference>
<dbReference type="AlphaFoldDB" id="A0A1I3PP84"/>
<dbReference type="Pfam" id="PF07883">
    <property type="entry name" value="Cupin_2"/>
    <property type="match status" value="1"/>
</dbReference>
<dbReference type="InterPro" id="IPR011051">
    <property type="entry name" value="RmlC_Cupin_sf"/>
</dbReference>
<dbReference type="CDD" id="cd00093">
    <property type="entry name" value="HTH_XRE"/>
    <property type="match status" value="1"/>
</dbReference>
<protein>
    <submittedName>
        <fullName evidence="3">Transcriptional regulator, XRE family with cupin sensor</fullName>
    </submittedName>
</protein>
<dbReference type="InterPro" id="IPR001387">
    <property type="entry name" value="Cro/C1-type_HTH"/>
</dbReference>
<evidence type="ECO:0000313" key="3">
    <source>
        <dbReference type="EMBL" id="SFJ23117.1"/>
    </source>
</evidence>
<name>A0A1I3PP84_9RHOB</name>
<dbReference type="InterPro" id="IPR013096">
    <property type="entry name" value="Cupin_2"/>
</dbReference>
<dbReference type="GO" id="GO:0005829">
    <property type="term" value="C:cytosol"/>
    <property type="evidence" value="ECO:0007669"/>
    <property type="project" value="TreeGrafter"/>
</dbReference>
<dbReference type="Gene3D" id="1.10.260.40">
    <property type="entry name" value="lambda repressor-like DNA-binding domains"/>
    <property type="match status" value="1"/>
</dbReference>
<dbReference type="EMBL" id="FORH01000002">
    <property type="protein sequence ID" value="SFJ23117.1"/>
    <property type="molecule type" value="Genomic_DNA"/>
</dbReference>
<evidence type="ECO:0000259" key="2">
    <source>
        <dbReference type="PROSITE" id="PS50943"/>
    </source>
</evidence>
<dbReference type="Proteomes" id="UP000199630">
    <property type="component" value="Unassembled WGS sequence"/>
</dbReference>
<dbReference type="Pfam" id="PF13560">
    <property type="entry name" value="HTH_31"/>
    <property type="match status" value="1"/>
</dbReference>
<dbReference type="SUPFAM" id="SSF51182">
    <property type="entry name" value="RmlC-like cupins"/>
    <property type="match status" value="1"/>
</dbReference>
<dbReference type="PROSITE" id="PS50943">
    <property type="entry name" value="HTH_CROC1"/>
    <property type="match status" value="1"/>
</dbReference>
<dbReference type="Gene3D" id="2.60.120.10">
    <property type="entry name" value="Jelly Rolls"/>
    <property type="match status" value="1"/>
</dbReference>
<dbReference type="InterPro" id="IPR010982">
    <property type="entry name" value="Lambda_DNA-bd_dom_sf"/>
</dbReference>
<dbReference type="PANTHER" id="PTHR46797">
    <property type="entry name" value="HTH-TYPE TRANSCRIPTIONAL REGULATOR"/>
    <property type="match status" value="1"/>
</dbReference>
<keyword evidence="4" id="KW-1185">Reference proteome</keyword>
<evidence type="ECO:0000313" key="4">
    <source>
        <dbReference type="Proteomes" id="UP000199630"/>
    </source>
</evidence>
<dbReference type="OrthoDB" id="9805356at2"/>
<feature type="domain" description="HTH cro/C1-type" evidence="2">
    <location>
        <begin position="26"/>
        <end position="80"/>
    </location>
</feature>